<organism evidence="5 6">
    <name type="scientific">Hydrogenophaga defluvii</name>
    <dbReference type="NCBI Taxonomy" id="249410"/>
    <lineage>
        <taxon>Bacteria</taxon>
        <taxon>Pseudomonadati</taxon>
        <taxon>Pseudomonadota</taxon>
        <taxon>Betaproteobacteria</taxon>
        <taxon>Burkholderiales</taxon>
        <taxon>Comamonadaceae</taxon>
        <taxon>Hydrogenophaga</taxon>
    </lineage>
</organism>
<dbReference type="SUPFAM" id="SSF46689">
    <property type="entry name" value="Homeodomain-like"/>
    <property type="match status" value="1"/>
</dbReference>
<accession>A0ABW2SCA5</accession>
<evidence type="ECO:0000256" key="1">
    <source>
        <dbReference type="ARBA" id="ARBA00023015"/>
    </source>
</evidence>
<dbReference type="PANTHER" id="PTHR47894:SF4">
    <property type="entry name" value="HTH-TYPE TRANSCRIPTIONAL REGULATOR GADX"/>
    <property type="match status" value="1"/>
</dbReference>
<evidence type="ECO:0000256" key="2">
    <source>
        <dbReference type="ARBA" id="ARBA00023125"/>
    </source>
</evidence>
<dbReference type="Pfam" id="PF12625">
    <property type="entry name" value="Arabinose_bd"/>
    <property type="match status" value="1"/>
</dbReference>
<dbReference type="RefSeq" id="WP_382200471.1">
    <property type="nucleotide sequence ID" value="NZ_JBHTBZ010000023.1"/>
</dbReference>
<keyword evidence="3" id="KW-0804">Transcription</keyword>
<dbReference type="EMBL" id="JBHTBZ010000023">
    <property type="protein sequence ID" value="MFC7460839.1"/>
    <property type="molecule type" value="Genomic_DNA"/>
</dbReference>
<keyword evidence="2" id="KW-0238">DNA-binding</keyword>
<dbReference type="InterPro" id="IPR018062">
    <property type="entry name" value="HTH_AraC-typ_CS"/>
</dbReference>
<comment type="caution">
    <text evidence="5">The sequence shown here is derived from an EMBL/GenBank/DDBJ whole genome shotgun (WGS) entry which is preliminary data.</text>
</comment>
<dbReference type="PROSITE" id="PS01124">
    <property type="entry name" value="HTH_ARAC_FAMILY_2"/>
    <property type="match status" value="1"/>
</dbReference>
<dbReference type="Pfam" id="PF12833">
    <property type="entry name" value="HTH_18"/>
    <property type="match status" value="1"/>
</dbReference>
<protein>
    <submittedName>
        <fullName evidence="5">AraC family transcriptional regulator</fullName>
    </submittedName>
</protein>
<evidence type="ECO:0000313" key="5">
    <source>
        <dbReference type="EMBL" id="MFC7460839.1"/>
    </source>
</evidence>
<dbReference type="InterPro" id="IPR032687">
    <property type="entry name" value="AraC-type_N"/>
</dbReference>
<evidence type="ECO:0000313" key="6">
    <source>
        <dbReference type="Proteomes" id="UP001596457"/>
    </source>
</evidence>
<sequence>MATHLPVVRSASLNGYVELAQSLGLDAAAMLRRAGLQLRSLSDPETPISTQAVRRLLETSALASGAEDFGLRLAARRSLSNLGPLSLVLKEEPSARAALDTLCRYLRLLNASLLTELEEHDGLLRISEDLVAEPGAPLQQSMQLAVGVMHRILHELLGERWQPLWVGLRQAAPREPTRFERFFGTRVVYLAGFNGIICRASDLTQGLAAHQTAMASFARRYLDGELSRGQRNAQTTTRQLITALLPGGRCTAQQVAQHLGVDRRTLHRHLSAEQTDFSAVLQAVRMEMAEQQLRQNQRSLAEVATLLGFSSPSAFAYWFRQGFGCSARAWRQGRN</sequence>
<proteinExistence type="predicted"/>
<name>A0ABW2SCA5_9BURK</name>
<evidence type="ECO:0000259" key="4">
    <source>
        <dbReference type="PROSITE" id="PS01124"/>
    </source>
</evidence>
<dbReference type="PANTHER" id="PTHR47894">
    <property type="entry name" value="HTH-TYPE TRANSCRIPTIONAL REGULATOR GADX"/>
    <property type="match status" value="1"/>
</dbReference>
<dbReference type="PROSITE" id="PS00041">
    <property type="entry name" value="HTH_ARAC_FAMILY_1"/>
    <property type="match status" value="1"/>
</dbReference>
<keyword evidence="6" id="KW-1185">Reference proteome</keyword>
<dbReference type="Proteomes" id="UP001596457">
    <property type="component" value="Unassembled WGS sequence"/>
</dbReference>
<reference evidence="6" key="1">
    <citation type="journal article" date="2019" name="Int. J. Syst. Evol. Microbiol.">
        <title>The Global Catalogue of Microorganisms (GCM) 10K type strain sequencing project: providing services to taxonomists for standard genome sequencing and annotation.</title>
        <authorList>
            <consortium name="The Broad Institute Genomics Platform"/>
            <consortium name="The Broad Institute Genome Sequencing Center for Infectious Disease"/>
            <person name="Wu L."/>
            <person name="Ma J."/>
        </authorList>
    </citation>
    <scope>NUCLEOTIDE SEQUENCE [LARGE SCALE GENOMIC DNA]</scope>
    <source>
        <strain evidence="6">CCUG 53903</strain>
    </source>
</reference>
<dbReference type="Gene3D" id="1.10.10.60">
    <property type="entry name" value="Homeodomain-like"/>
    <property type="match status" value="1"/>
</dbReference>
<keyword evidence="1" id="KW-0805">Transcription regulation</keyword>
<dbReference type="InterPro" id="IPR018060">
    <property type="entry name" value="HTH_AraC"/>
</dbReference>
<evidence type="ECO:0000256" key="3">
    <source>
        <dbReference type="ARBA" id="ARBA00023163"/>
    </source>
</evidence>
<gene>
    <name evidence="5" type="ORF">ACFQU0_10420</name>
</gene>
<dbReference type="SMART" id="SM00342">
    <property type="entry name" value="HTH_ARAC"/>
    <property type="match status" value="1"/>
</dbReference>
<feature type="domain" description="HTH araC/xylS-type" evidence="4">
    <location>
        <begin position="235"/>
        <end position="333"/>
    </location>
</feature>
<dbReference type="InterPro" id="IPR009057">
    <property type="entry name" value="Homeodomain-like_sf"/>
</dbReference>